<dbReference type="PROSITE" id="PS50883">
    <property type="entry name" value="EAL"/>
    <property type="match status" value="1"/>
</dbReference>
<feature type="domain" description="GGDEF" evidence="6">
    <location>
        <begin position="561"/>
        <end position="694"/>
    </location>
</feature>
<evidence type="ECO:0000313" key="7">
    <source>
        <dbReference type="EMBL" id="GAA0549818.1"/>
    </source>
</evidence>
<dbReference type="PANTHER" id="PTHR33121">
    <property type="entry name" value="CYCLIC DI-GMP PHOSPHODIESTERASE PDEF"/>
    <property type="match status" value="1"/>
</dbReference>
<feature type="transmembrane region" description="Helical" evidence="1">
    <location>
        <begin position="193"/>
        <end position="211"/>
    </location>
</feature>
<dbReference type="EMBL" id="BAAAEO010000002">
    <property type="protein sequence ID" value="GAA0549818.1"/>
    <property type="molecule type" value="Genomic_DNA"/>
</dbReference>
<dbReference type="CDD" id="cd01949">
    <property type="entry name" value="GGDEF"/>
    <property type="match status" value="1"/>
</dbReference>
<evidence type="ECO:0000259" key="3">
    <source>
        <dbReference type="PROSITE" id="PS50112"/>
    </source>
</evidence>
<dbReference type="SUPFAM" id="SSF55785">
    <property type="entry name" value="PYP-like sensor domain (PAS domain)"/>
    <property type="match status" value="1"/>
</dbReference>
<dbReference type="InterPro" id="IPR000700">
    <property type="entry name" value="PAS-assoc_C"/>
</dbReference>
<dbReference type="Pfam" id="PF07695">
    <property type="entry name" value="7TMR-DISM_7TM"/>
    <property type="match status" value="1"/>
</dbReference>
<evidence type="ECO:0000256" key="2">
    <source>
        <dbReference type="SAM" id="SignalP"/>
    </source>
</evidence>
<dbReference type="SMART" id="SM00052">
    <property type="entry name" value="EAL"/>
    <property type="match status" value="1"/>
</dbReference>
<reference evidence="8" key="1">
    <citation type="journal article" date="2019" name="Int. J. Syst. Evol. Microbiol.">
        <title>The Global Catalogue of Microorganisms (GCM) 10K type strain sequencing project: providing services to taxonomists for standard genome sequencing and annotation.</title>
        <authorList>
            <consortium name="The Broad Institute Genomics Platform"/>
            <consortium name="The Broad Institute Genome Sequencing Center for Infectious Disease"/>
            <person name="Wu L."/>
            <person name="Ma J."/>
        </authorList>
    </citation>
    <scope>NUCLEOTIDE SEQUENCE [LARGE SCALE GENOMIC DNA]</scope>
    <source>
        <strain evidence="8">JCM 14331</strain>
    </source>
</reference>
<evidence type="ECO:0000313" key="8">
    <source>
        <dbReference type="Proteomes" id="UP001501169"/>
    </source>
</evidence>
<evidence type="ECO:0000259" key="6">
    <source>
        <dbReference type="PROSITE" id="PS50887"/>
    </source>
</evidence>
<dbReference type="InterPro" id="IPR029787">
    <property type="entry name" value="Nucleotide_cyclase"/>
</dbReference>
<evidence type="ECO:0000256" key="1">
    <source>
        <dbReference type="SAM" id="Phobius"/>
    </source>
</evidence>
<evidence type="ECO:0000259" key="5">
    <source>
        <dbReference type="PROSITE" id="PS50883"/>
    </source>
</evidence>
<dbReference type="PROSITE" id="PS51257">
    <property type="entry name" value="PROKAR_LIPOPROTEIN"/>
    <property type="match status" value="1"/>
</dbReference>
<dbReference type="SUPFAM" id="SSF141868">
    <property type="entry name" value="EAL domain-like"/>
    <property type="match status" value="1"/>
</dbReference>
<dbReference type="InterPro" id="IPR011623">
    <property type="entry name" value="7TMR_DISM_rcpt_extracell_dom1"/>
</dbReference>
<dbReference type="Pfam" id="PF13426">
    <property type="entry name" value="PAS_9"/>
    <property type="match status" value="1"/>
</dbReference>
<dbReference type="Proteomes" id="UP001501169">
    <property type="component" value="Unassembled WGS sequence"/>
</dbReference>
<dbReference type="InterPro" id="IPR001633">
    <property type="entry name" value="EAL_dom"/>
</dbReference>
<dbReference type="InterPro" id="IPR000160">
    <property type="entry name" value="GGDEF_dom"/>
</dbReference>
<dbReference type="SMART" id="SM00267">
    <property type="entry name" value="GGDEF"/>
    <property type="match status" value="1"/>
</dbReference>
<sequence length="954" mass="108155">MRVAKHGVLLLLWLLSCNVFAFHAQVNHLADKPFGRQSLHQVYFQVIPADKTIDDLLADPLYHHSFQILTPAQRLLFSEHQAVWLFARLKNSGNRPLHTVLEYEFPLADKIEIYQVDREHQDVRLLSRTGNDYPFSERALPYRSFAAAITLAPDEEADIFFKIQDAAVIPSELRLWQADHFSAAKQRQAMVDGLLQGFLLLLALYNLILLAQTGARHYLYFAGFFVSFALTIAVLNGMAFALLWPGYPEINQAILYIVVGVNLLCLNLFVRYAVQTLSGSWWHLSNHISNFVALLLLFSPLFAGGQLRLYLLFFAICWVLGSNLLLAFRLSLQGHPQARSFVWACVFIIICALLLTLSQAGYLHADFNWSYILFSLVLLCLALTSFNLHKFQLKPVASSATLAELQNYHDIFHNAVEGMFITTIDGRLLSANSALLHILGYQNEEQLKQAIAGDGMARFYADPGQYQHVLQQLEMGSRKRFEIHGLRADNSPFWALMSVCLTQSEQDRKAFIHGSVIDITEQKLVHEQLAYLANHDALTALYNRYYFEQQLQSLCEQPGVGKGCVLYIDVDKFRLINSNYSHSAADALLKQLSEVLKQAAHHNGPLARLDSDEFGILLAGKNANEAFSLAYRLLDAVREFRFIWQDSIHSISVCIGIAEIQPTDSSAEIILKKAETACNIAKDKGENRIQLFDSTDQDTQRHQAEVSWVTQLRQAIQEDRFVIYQQPIQALTQPAAGLHYELLLRLQDDTDNLTPPASFIASAERYGLMPQIDRWVIRHYFRWLQQHSAHLDNLQLCHINLSGSSLLDPVFMQDVQQMFEHFAIPFNRICFEISESVALVNLQSTLAFIEHFRSRGCLIALDDFGSGFSSYSYLKQFPADFIKIDGHFVRDLLDDHYDKAIVKSIHEVARAMGLQSIAKFAESNDILLALKMVGIDYAQGYAIARPSPLANMMD</sequence>
<dbReference type="PROSITE" id="PS50113">
    <property type="entry name" value="PAC"/>
    <property type="match status" value="1"/>
</dbReference>
<dbReference type="InterPro" id="IPR035919">
    <property type="entry name" value="EAL_sf"/>
</dbReference>
<feature type="transmembrane region" description="Helical" evidence="1">
    <location>
        <begin position="281"/>
        <end position="303"/>
    </location>
</feature>
<dbReference type="SMART" id="SM00086">
    <property type="entry name" value="PAC"/>
    <property type="match status" value="1"/>
</dbReference>
<keyword evidence="2" id="KW-0732">Signal</keyword>
<dbReference type="PANTHER" id="PTHR33121:SF23">
    <property type="entry name" value="CYCLIC DI-GMP PHOSPHODIESTERASE PDEB"/>
    <property type="match status" value="1"/>
</dbReference>
<dbReference type="Pfam" id="PF00990">
    <property type="entry name" value="GGDEF"/>
    <property type="match status" value="1"/>
</dbReference>
<dbReference type="InterPro" id="IPR001610">
    <property type="entry name" value="PAC"/>
</dbReference>
<feature type="transmembrane region" description="Helical" evidence="1">
    <location>
        <begin position="253"/>
        <end position="274"/>
    </location>
</feature>
<feature type="transmembrane region" description="Helical" evidence="1">
    <location>
        <begin position="218"/>
        <end position="247"/>
    </location>
</feature>
<feature type="domain" description="EAL" evidence="5">
    <location>
        <begin position="705"/>
        <end position="954"/>
    </location>
</feature>
<evidence type="ECO:0000259" key="4">
    <source>
        <dbReference type="PROSITE" id="PS50113"/>
    </source>
</evidence>
<feature type="signal peptide" evidence="2">
    <location>
        <begin position="1"/>
        <end position="21"/>
    </location>
</feature>
<evidence type="ECO:0008006" key="9">
    <source>
        <dbReference type="Google" id="ProtNLM"/>
    </source>
</evidence>
<keyword evidence="8" id="KW-1185">Reference proteome</keyword>
<feature type="domain" description="PAS" evidence="3">
    <location>
        <begin position="404"/>
        <end position="445"/>
    </location>
</feature>
<dbReference type="PROSITE" id="PS50112">
    <property type="entry name" value="PAS"/>
    <property type="match status" value="1"/>
</dbReference>
<keyword evidence="1" id="KW-0812">Transmembrane</keyword>
<dbReference type="InterPro" id="IPR011622">
    <property type="entry name" value="7TMR_DISM_rcpt_extracell_dom2"/>
</dbReference>
<feature type="transmembrane region" description="Helical" evidence="1">
    <location>
        <begin position="309"/>
        <end position="328"/>
    </location>
</feature>
<feature type="domain" description="PAC" evidence="4">
    <location>
        <begin position="479"/>
        <end position="531"/>
    </location>
</feature>
<dbReference type="Gene3D" id="3.30.450.20">
    <property type="entry name" value="PAS domain"/>
    <property type="match status" value="1"/>
</dbReference>
<organism evidence="7 8">
    <name type="scientific">Rheinheimera aquimaris</name>
    <dbReference type="NCBI Taxonomy" id="412437"/>
    <lineage>
        <taxon>Bacteria</taxon>
        <taxon>Pseudomonadati</taxon>
        <taxon>Pseudomonadota</taxon>
        <taxon>Gammaproteobacteria</taxon>
        <taxon>Chromatiales</taxon>
        <taxon>Chromatiaceae</taxon>
        <taxon>Rheinheimera</taxon>
    </lineage>
</organism>
<dbReference type="Gene3D" id="2.60.40.2380">
    <property type="match status" value="1"/>
</dbReference>
<feature type="chain" id="PRO_5046378249" description="EAL domain-containing protein" evidence="2">
    <location>
        <begin position="22"/>
        <end position="954"/>
    </location>
</feature>
<name>A0ABP3NPU5_9GAMM</name>
<dbReference type="InterPro" id="IPR043128">
    <property type="entry name" value="Rev_trsase/Diguanyl_cyclase"/>
</dbReference>
<dbReference type="RefSeq" id="WP_226766608.1">
    <property type="nucleotide sequence ID" value="NZ_BAAAEO010000002.1"/>
</dbReference>
<dbReference type="InterPro" id="IPR000014">
    <property type="entry name" value="PAS"/>
</dbReference>
<proteinExistence type="predicted"/>
<comment type="caution">
    <text evidence="7">The sequence shown here is derived from an EMBL/GenBank/DDBJ whole genome shotgun (WGS) entry which is preliminary data.</text>
</comment>
<dbReference type="InterPro" id="IPR050706">
    <property type="entry name" value="Cyclic-di-GMP_PDE-like"/>
</dbReference>
<keyword evidence="1" id="KW-0472">Membrane</keyword>
<dbReference type="PROSITE" id="PS50887">
    <property type="entry name" value="GGDEF"/>
    <property type="match status" value="1"/>
</dbReference>
<dbReference type="SMART" id="SM00091">
    <property type="entry name" value="PAS"/>
    <property type="match status" value="1"/>
</dbReference>
<dbReference type="CDD" id="cd00130">
    <property type="entry name" value="PAS"/>
    <property type="match status" value="1"/>
</dbReference>
<dbReference type="Gene3D" id="3.20.20.450">
    <property type="entry name" value="EAL domain"/>
    <property type="match status" value="1"/>
</dbReference>
<accession>A0ABP3NPU5</accession>
<dbReference type="Pfam" id="PF00563">
    <property type="entry name" value="EAL"/>
    <property type="match status" value="1"/>
</dbReference>
<feature type="transmembrane region" description="Helical" evidence="1">
    <location>
        <begin position="369"/>
        <end position="388"/>
    </location>
</feature>
<dbReference type="Pfam" id="PF07696">
    <property type="entry name" value="7TMR-DISMED2"/>
    <property type="match status" value="1"/>
</dbReference>
<dbReference type="CDD" id="cd01948">
    <property type="entry name" value="EAL"/>
    <property type="match status" value="1"/>
</dbReference>
<feature type="transmembrane region" description="Helical" evidence="1">
    <location>
        <begin position="340"/>
        <end position="363"/>
    </location>
</feature>
<dbReference type="InterPro" id="IPR035965">
    <property type="entry name" value="PAS-like_dom_sf"/>
</dbReference>
<dbReference type="NCBIfam" id="TIGR00254">
    <property type="entry name" value="GGDEF"/>
    <property type="match status" value="1"/>
</dbReference>
<dbReference type="Gene3D" id="3.30.70.270">
    <property type="match status" value="1"/>
</dbReference>
<dbReference type="SUPFAM" id="SSF55073">
    <property type="entry name" value="Nucleotide cyclase"/>
    <property type="match status" value="1"/>
</dbReference>
<gene>
    <name evidence="7" type="ORF">GCM10009098_16860</name>
</gene>
<protein>
    <recommendedName>
        <fullName evidence="9">EAL domain-containing protein</fullName>
    </recommendedName>
</protein>
<dbReference type="NCBIfam" id="TIGR00229">
    <property type="entry name" value="sensory_box"/>
    <property type="match status" value="1"/>
</dbReference>
<keyword evidence="1" id="KW-1133">Transmembrane helix</keyword>